<sequence>MADAVDNLIFFAGHATCSVSGDPHYNTFDRSVHHFMGKCTYVLSKPCNDSSVLPYFYVATTNEHRGTNTKVTWVKSVHIFVYNNSLSIMKNHKVLLNGNRINLPVSVGNLLVVRMSGAYVLLETNFGLFVRFDGNHHVHVSVPFTYAGLLCGMCGNYNGDPADDLIMPNGSLASNSNKLGESWQVPDLLTECNHGDNDFQCDPNLKENAKKDTACGMITNLSGLFKECHLKVPPENYFENCVYDMCMSGGESTTLCFAIQTYADLCAQAGVCKEWRNNSFCPLSCPSGSHYERCGTSCPSTCTDLSAPDNCLLPTVEGCFCDPGYVLSVDQCVPNSQCGCVDDNDKYYQLNESWFTHENCTERCTCLDKNTINCTAWKCGVLEKCESQDGELGCHMTGSASCSVDGDAHYYTFDKIVYTFSGTCAYTLVRVSDNSNVVPINITALNEAHGQDLSTYLREIYIDVYGVHLTLQKNRRILLNGKSIRTPMQRRLRGINVLTNGTNTIVETDFGMSVSYDGNHDLEINLPNSYYSKVCGLCGNYNGQKGDELLMPDGLIAPSVTHFGNSWKSEEYSNAGDDSCISISECGCRDKNDHYHRIGETWLTQHCAQKCSCRKDGEINCADYGCRRNEYCSLKRNGQYICKSTGV</sequence>
<dbReference type="GO" id="GO:0016020">
    <property type="term" value="C:membrane"/>
    <property type="evidence" value="ECO:0007669"/>
    <property type="project" value="UniProtKB-SubCell"/>
</dbReference>
<gene>
    <name evidence="7" type="ORF">chiPu_0015215</name>
</gene>
<dbReference type="Pfam" id="PF00094">
    <property type="entry name" value="VWD"/>
    <property type="match status" value="2"/>
</dbReference>
<name>A0A401T295_CHIPU</name>
<dbReference type="InterPro" id="IPR036084">
    <property type="entry name" value="Ser_inhib-like_sf"/>
</dbReference>
<dbReference type="AlphaFoldDB" id="A0A401T295"/>
<keyword evidence="2" id="KW-0732">Signal</keyword>
<feature type="domain" description="VWFD" evidence="6">
    <location>
        <begin position="400"/>
        <end position="581"/>
    </location>
</feature>
<evidence type="ECO:0000313" key="7">
    <source>
        <dbReference type="EMBL" id="GCC36717.1"/>
    </source>
</evidence>
<dbReference type="EMBL" id="BEZZ01000872">
    <property type="protein sequence ID" value="GCC36717.1"/>
    <property type="molecule type" value="Genomic_DNA"/>
</dbReference>
<evidence type="ECO:0000256" key="1">
    <source>
        <dbReference type="ARBA" id="ARBA00004370"/>
    </source>
</evidence>
<keyword evidence="5" id="KW-0325">Glycoprotein</keyword>
<proteinExistence type="predicted"/>
<feature type="domain" description="VWFD" evidence="6">
    <location>
        <begin position="15"/>
        <end position="193"/>
    </location>
</feature>
<comment type="subcellular location">
    <subcellularLocation>
        <location evidence="1">Membrane</location>
    </subcellularLocation>
</comment>
<dbReference type="FunFam" id="2.10.25.10:FF:000055">
    <property type="entry name" value="alpha-tectorin isoform X1"/>
    <property type="match status" value="1"/>
</dbReference>
<dbReference type="InterPro" id="IPR052749">
    <property type="entry name" value="Alpha-tectorin"/>
</dbReference>
<accession>A0A401T295</accession>
<dbReference type="OrthoDB" id="5945029at2759"/>
<keyword evidence="4" id="KW-1015">Disulfide bond</keyword>
<dbReference type="PANTHER" id="PTHR46160:SF8">
    <property type="entry name" value="VWFD DOMAIN-CONTAINING PROTEIN"/>
    <property type="match status" value="1"/>
</dbReference>
<evidence type="ECO:0000313" key="8">
    <source>
        <dbReference type="Proteomes" id="UP000287033"/>
    </source>
</evidence>
<keyword evidence="3" id="KW-0472">Membrane</keyword>
<keyword evidence="8" id="KW-1185">Reference proteome</keyword>
<dbReference type="Pfam" id="PF01826">
    <property type="entry name" value="TIL"/>
    <property type="match status" value="1"/>
</dbReference>
<dbReference type="SUPFAM" id="SSF57567">
    <property type="entry name" value="Serine protease inhibitors"/>
    <property type="match status" value="1"/>
</dbReference>
<dbReference type="Gene3D" id="2.10.25.10">
    <property type="entry name" value="Laminin"/>
    <property type="match status" value="1"/>
</dbReference>
<evidence type="ECO:0000259" key="6">
    <source>
        <dbReference type="PROSITE" id="PS51233"/>
    </source>
</evidence>
<protein>
    <recommendedName>
        <fullName evidence="6">VWFD domain-containing protein</fullName>
    </recommendedName>
</protein>
<dbReference type="InterPro" id="IPR002919">
    <property type="entry name" value="TIL_dom"/>
</dbReference>
<evidence type="ECO:0000256" key="5">
    <source>
        <dbReference type="ARBA" id="ARBA00023180"/>
    </source>
</evidence>
<evidence type="ECO:0000256" key="2">
    <source>
        <dbReference type="ARBA" id="ARBA00022729"/>
    </source>
</evidence>
<dbReference type="Pfam" id="PF12714">
    <property type="entry name" value="TILa"/>
    <property type="match status" value="2"/>
</dbReference>
<dbReference type="PANTHER" id="PTHR46160">
    <property type="entry name" value="ALPHA-TECTORIN-RELATED"/>
    <property type="match status" value="1"/>
</dbReference>
<dbReference type="SMART" id="SM00216">
    <property type="entry name" value="VWD"/>
    <property type="match status" value="2"/>
</dbReference>
<dbReference type="InterPro" id="IPR014853">
    <property type="entry name" value="VWF/SSPO/ZAN-like_Cys-rich_dom"/>
</dbReference>
<dbReference type="OMA" id="HENCTER"/>
<dbReference type="CDD" id="cd19941">
    <property type="entry name" value="TIL"/>
    <property type="match status" value="1"/>
</dbReference>
<reference evidence="7 8" key="1">
    <citation type="journal article" date="2018" name="Nat. Ecol. Evol.">
        <title>Shark genomes provide insights into elasmobranch evolution and the origin of vertebrates.</title>
        <authorList>
            <person name="Hara Y"/>
            <person name="Yamaguchi K"/>
            <person name="Onimaru K"/>
            <person name="Kadota M"/>
            <person name="Koyanagi M"/>
            <person name="Keeley SD"/>
            <person name="Tatsumi K"/>
            <person name="Tanaka K"/>
            <person name="Motone F"/>
            <person name="Kageyama Y"/>
            <person name="Nozu R"/>
            <person name="Adachi N"/>
            <person name="Nishimura O"/>
            <person name="Nakagawa R"/>
            <person name="Tanegashima C"/>
            <person name="Kiyatake I"/>
            <person name="Matsumoto R"/>
            <person name="Murakumo K"/>
            <person name="Nishida K"/>
            <person name="Terakita A"/>
            <person name="Kuratani S"/>
            <person name="Sato K"/>
            <person name="Hyodo S Kuraku.S."/>
        </authorList>
    </citation>
    <scope>NUCLEOTIDE SEQUENCE [LARGE SCALE GENOMIC DNA]</scope>
</reference>
<dbReference type="Proteomes" id="UP000287033">
    <property type="component" value="Unassembled WGS sequence"/>
</dbReference>
<dbReference type="Pfam" id="PF08742">
    <property type="entry name" value="C8"/>
    <property type="match status" value="1"/>
</dbReference>
<organism evidence="7 8">
    <name type="scientific">Chiloscyllium punctatum</name>
    <name type="common">Brownbanded bambooshark</name>
    <name type="synonym">Hemiscyllium punctatum</name>
    <dbReference type="NCBI Taxonomy" id="137246"/>
    <lineage>
        <taxon>Eukaryota</taxon>
        <taxon>Metazoa</taxon>
        <taxon>Chordata</taxon>
        <taxon>Craniata</taxon>
        <taxon>Vertebrata</taxon>
        <taxon>Chondrichthyes</taxon>
        <taxon>Elasmobranchii</taxon>
        <taxon>Galeomorphii</taxon>
        <taxon>Galeoidea</taxon>
        <taxon>Orectolobiformes</taxon>
        <taxon>Hemiscylliidae</taxon>
        <taxon>Chiloscyllium</taxon>
    </lineage>
</organism>
<dbReference type="InterPro" id="IPR025615">
    <property type="entry name" value="TILa_dom"/>
</dbReference>
<dbReference type="InterPro" id="IPR001846">
    <property type="entry name" value="VWF_type-D"/>
</dbReference>
<comment type="caution">
    <text evidence="7">The sequence shown here is derived from an EMBL/GenBank/DDBJ whole genome shotgun (WGS) entry which is preliminary data.</text>
</comment>
<evidence type="ECO:0000256" key="3">
    <source>
        <dbReference type="ARBA" id="ARBA00023136"/>
    </source>
</evidence>
<dbReference type="SMART" id="SM00832">
    <property type="entry name" value="C8"/>
    <property type="match status" value="1"/>
</dbReference>
<dbReference type="STRING" id="137246.A0A401T295"/>
<evidence type="ECO:0000256" key="4">
    <source>
        <dbReference type="ARBA" id="ARBA00023157"/>
    </source>
</evidence>
<dbReference type="PROSITE" id="PS51233">
    <property type="entry name" value="VWFD"/>
    <property type="match status" value="2"/>
</dbReference>